<name>A0A323TMH7_9BACI</name>
<evidence type="ECO:0000256" key="6">
    <source>
        <dbReference type="RuleBase" id="RU366058"/>
    </source>
</evidence>
<evidence type="ECO:0000313" key="9">
    <source>
        <dbReference type="Proteomes" id="UP000248214"/>
    </source>
</evidence>
<dbReference type="Proteomes" id="UP000248214">
    <property type="component" value="Unassembled WGS sequence"/>
</dbReference>
<accession>A0A323TMH7</accession>
<dbReference type="PANTHER" id="PTHR12677:SF59">
    <property type="entry name" value="GOLGI APPARATUS MEMBRANE PROTEIN TVP38-RELATED"/>
    <property type="match status" value="1"/>
</dbReference>
<comment type="similarity">
    <text evidence="6">Belongs to the TVP38/TMEM64 family.</text>
</comment>
<keyword evidence="5 6" id="KW-0472">Membrane</keyword>
<feature type="transmembrane region" description="Helical" evidence="6">
    <location>
        <begin position="20"/>
        <end position="38"/>
    </location>
</feature>
<dbReference type="EMBL" id="PDOD01000001">
    <property type="protein sequence ID" value="PYZ95254.1"/>
    <property type="molecule type" value="Genomic_DNA"/>
</dbReference>
<feature type="transmembrane region" description="Helical" evidence="6">
    <location>
        <begin position="98"/>
        <end position="117"/>
    </location>
</feature>
<feature type="domain" description="VTT" evidence="7">
    <location>
        <begin position="79"/>
        <end position="195"/>
    </location>
</feature>
<keyword evidence="3 6" id="KW-0812">Transmembrane</keyword>
<dbReference type="Pfam" id="PF09335">
    <property type="entry name" value="VTT_dom"/>
    <property type="match status" value="1"/>
</dbReference>
<keyword evidence="4 6" id="KW-1133">Transmembrane helix</keyword>
<feature type="transmembrane region" description="Helical" evidence="6">
    <location>
        <begin position="178"/>
        <end position="201"/>
    </location>
</feature>
<evidence type="ECO:0000256" key="4">
    <source>
        <dbReference type="ARBA" id="ARBA00022989"/>
    </source>
</evidence>
<feature type="transmembrane region" description="Helical" evidence="6">
    <location>
        <begin position="58"/>
        <end position="86"/>
    </location>
</feature>
<keyword evidence="9" id="KW-1185">Reference proteome</keyword>
<evidence type="ECO:0000256" key="5">
    <source>
        <dbReference type="ARBA" id="ARBA00023136"/>
    </source>
</evidence>
<sequence>MNKRTRYQLFNRCDVMKKVFIIFFVAITILVILFNWEWVVQLREDNLSYFTEELFPELGWRILLITLPLMIVQNVVTLFPILILILIHFISFGMVPGFIISLIGTSLGAFVCFWLTRSVSEKKVQTYWEKNEEKLSYIFKLISSYGVFMLVVLRSIPVMPSNLISIAAAVSPISTRDYVWSTVLGNISMVWLLSLLSAPLWMIDNHYLAYLLGYVFFALVVSMFYFIKFYRQKLKGY</sequence>
<evidence type="ECO:0000256" key="1">
    <source>
        <dbReference type="ARBA" id="ARBA00004651"/>
    </source>
</evidence>
<comment type="caution">
    <text evidence="8">The sequence shown here is derived from an EMBL/GenBank/DDBJ whole genome shotgun (WGS) entry which is preliminary data.</text>
</comment>
<feature type="transmembrane region" description="Helical" evidence="6">
    <location>
        <begin position="137"/>
        <end position="157"/>
    </location>
</feature>
<reference evidence="8 9" key="1">
    <citation type="submission" date="2017-10" db="EMBL/GenBank/DDBJ databases">
        <title>Bacillus sp. nov., a halophilic bacterium isolated from a Keqin Lake.</title>
        <authorList>
            <person name="Wang H."/>
        </authorList>
    </citation>
    <scope>NUCLEOTIDE SEQUENCE [LARGE SCALE GENOMIC DNA]</scope>
    <source>
        <strain evidence="8 9">KQ-12</strain>
    </source>
</reference>
<evidence type="ECO:0000256" key="2">
    <source>
        <dbReference type="ARBA" id="ARBA00022475"/>
    </source>
</evidence>
<evidence type="ECO:0000256" key="3">
    <source>
        <dbReference type="ARBA" id="ARBA00022692"/>
    </source>
</evidence>
<dbReference type="GO" id="GO:0005886">
    <property type="term" value="C:plasma membrane"/>
    <property type="evidence" value="ECO:0007669"/>
    <property type="project" value="UniProtKB-SubCell"/>
</dbReference>
<dbReference type="InterPro" id="IPR032816">
    <property type="entry name" value="VTT_dom"/>
</dbReference>
<protein>
    <recommendedName>
        <fullName evidence="6">TVP38/TMEM64 family membrane protein</fullName>
    </recommendedName>
</protein>
<dbReference type="AlphaFoldDB" id="A0A323TMH7"/>
<keyword evidence="2 6" id="KW-1003">Cell membrane</keyword>
<gene>
    <name evidence="8" type="ORF">CR194_07000</name>
</gene>
<dbReference type="PANTHER" id="PTHR12677">
    <property type="entry name" value="GOLGI APPARATUS MEMBRANE PROTEIN TVP38-RELATED"/>
    <property type="match status" value="1"/>
</dbReference>
<feature type="transmembrane region" description="Helical" evidence="6">
    <location>
        <begin position="207"/>
        <end position="227"/>
    </location>
</feature>
<evidence type="ECO:0000313" key="8">
    <source>
        <dbReference type="EMBL" id="PYZ95254.1"/>
    </source>
</evidence>
<comment type="subcellular location">
    <subcellularLocation>
        <location evidence="1 6">Cell membrane</location>
        <topology evidence="1 6">Multi-pass membrane protein</topology>
    </subcellularLocation>
</comment>
<dbReference type="InterPro" id="IPR015414">
    <property type="entry name" value="TMEM64"/>
</dbReference>
<organism evidence="8 9">
    <name type="scientific">Salipaludibacillus keqinensis</name>
    <dbReference type="NCBI Taxonomy" id="2045207"/>
    <lineage>
        <taxon>Bacteria</taxon>
        <taxon>Bacillati</taxon>
        <taxon>Bacillota</taxon>
        <taxon>Bacilli</taxon>
        <taxon>Bacillales</taxon>
        <taxon>Bacillaceae</taxon>
    </lineage>
</organism>
<proteinExistence type="inferred from homology"/>
<evidence type="ECO:0000259" key="7">
    <source>
        <dbReference type="Pfam" id="PF09335"/>
    </source>
</evidence>